<comment type="subcellular location">
    <subcellularLocation>
        <location evidence="1">Membrane</location>
        <topology evidence="1">Multi-pass membrane protein</topology>
    </subcellularLocation>
</comment>
<accession>A0A9Q6VR84</accession>
<feature type="transmembrane region" description="Helical" evidence="7">
    <location>
        <begin position="125"/>
        <end position="151"/>
    </location>
</feature>
<dbReference type="InterPro" id="IPR020846">
    <property type="entry name" value="MFS_dom"/>
</dbReference>
<keyword evidence="3 7" id="KW-0812">Transmembrane</keyword>
<evidence type="ECO:0000256" key="4">
    <source>
        <dbReference type="ARBA" id="ARBA00022797"/>
    </source>
</evidence>
<dbReference type="InterPro" id="IPR036259">
    <property type="entry name" value="MFS_trans_sf"/>
</dbReference>
<feature type="transmembrane region" description="Helical" evidence="7">
    <location>
        <begin position="425"/>
        <end position="445"/>
    </location>
</feature>
<sequence>MTNIQTVSGNDADASSTASGSIAENAVYRKITLRLVPLLFLAYLLAFLDRINVGYAKLQMSADLGFSEAVYGLGAGIFFISYLLFEVPSNLWLERIGVRITLLRIMVLWGLVSASTMLVQTPEQFYFVRLLLGICEAGFFPGIILYLTYWFPSSRRGKVTGQFMFAIPVAGIIGGPLSGWIMSSMDGVSGLHGWQWMFLIEGLPTVLLGCLCYVLLANRPSEAKWLSASEKQVVITAMERDADSSVSNGHVGTLSKMCLALSDSRVWLLAFIYFTTACANYTFTFWLPTIIKELGVTDVSHIGIYSAIPYVFAALGVLFVSASSDKRKERRWHVGGSLILGAIGLATTPFLNNSLVATLLVLSFVGFFQFGAGIAYWAIPSTYLNKATAAVGIGLVSSIGVIGGFVSPALLGFIKDLTGSLDNGIFTIALLMLAGGLAILVALPARAVRVGTEP</sequence>
<gene>
    <name evidence="9" type="ORF">I5R27_07515</name>
</gene>
<dbReference type="EMBL" id="CP065202">
    <property type="protein sequence ID" value="QPL32932.1"/>
    <property type="molecule type" value="Genomic_DNA"/>
</dbReference>
<evidence type="ECO:0000256" key="6">
    <source>
        <dbReference type="ARBA" id="ARBA00023136"/>
    </source>
</evidence>
<evidence type="ECO:0000256" key="3">
    <source>
        <dbReference type="ARBA" id="ARBA00022692"/>
    </source>
</evidence>
<feature type="transmembrane region" description="Helical" evidence="7">
    <location>
        <begin position="299"/>
        <end position="320"/>
    </location>
</feature>
<dbReference type="RefSeq" id="WP_159259213.1">
    <property type="nucleotide sequence ID" value="NZ_CP065202.1"/>
</dbReference>
<name>A0A9Q6VR84_PSEFR</name>
<dbReference type="AlphaFoldDB" id="A0A9Q6VR84"/>
<dbReference type="CDD" id="cd17319">
    <property type="entry name" value="MFS_ExuT_GudP_like"/>
    <property type="match status" value="1"/>
</dbReference>
<dbReference type="GO" id="GO:0016020">
    <property type="term" value="C:membrane"/>
    <property type="evidence" value="ECO:0007669"/>
    <property type="project" value="UniProtKB-SubCell"/>
</dbReference>
<dbReference type="SUPFAM" id="SSF103473">
    <property type="entry name" value="MFS general substrate transporter"/>
    <property type="match status" value="1"/>
</dbReference>
<feature type="transmembrane region" description="Helical" evidence="7">
    <location>
        <begin position="194"/>
        <end position="216"/>
    </location>
</feature>
<dbReference type="Proteomes" id="UP000594467">
    <property type="component" value="Chromosome"/>
</dbReference>
<evidence type="ECO:0000259" key="8">
    <source>
        <dbReference type="PROSITE" id="PS50850"/>
    </source>
</evidence>
<organism evidence="9 10">
    <name type="scientific">Pseudomonas fragi</name>
    <dbReference type="NCBI Taxonomy" id="296"/>
    <lineage>
        <taxon>Bacteria</taxon>
        <taxon>Pseudomonadati</taxon>
        <taxon>Pseudomonadota</taxon>
        <taxon>Gammaproteobacteria</taxon>
        <taxon>Pseudomonadales</taxon>
        <taxon>Pseudomonadaceae</taxon>
        <taxon>Pseudomonas</taxon>
    </lineage>
</organism>
<feature type="transmembrane region" description="Helical" evidence="7">
    <location>
        <begin position="332"/>
        <end position="351"/>
    </location>
</feature>
<dbReference type="FunFam" id="1.20.1250.20:FF:000018">
    <property type="entry name" value="MFS transporter permease"/>
    <property type="match status" value="1"/>
</dbReference>
<keyword evidence="2" id="KW-0813">Transport</keyword>
<feature type="transmembrane region" description="Helical" evidence="7">
    <location>
        <begin position="357"/>
        <end position="379"/>
    </location>
</feature>
<dbReference type="InterPro" id="IPR011701">
    <property type="entry name" value="MFS"/>
</dbReference>
<keyword evidence="5 7" id="KW-1133">Transmembrane helix</keyword>
<dbReference type="Gene3D" id="1.20.1250.20">
    <property type="entry name" value="MFS general substrate transporter like domains"/>
    <property type="match status" value="2"/>
</dbReference>
<protein>
    <submittedName>
        <fullName evidence="9">MFS transporter</fullName>
    </submittedName>
</protein>
<feature type="transmembrane region" description="Helical" evidence="7">
    <location>
        <begin position="163"/>
        <end position="182"/>
    </location>
</feature>
<keyword evidence="6 7" id="KW-0472">Membrane</keyword>
<dbReference type="PANTHER" id="PTHR43791:SF36">
    <property type="entry name" value="TRANSPORTER, PUTATIVE (AFU_ORTHOLOGUE AFUA_6G08340)-RELATED"/>
    <property type="match status" value="1"/>
</dbReference>
<reference evidence="9 10" key="1">
    <citation type="submission" date="2020-11" db="EMBL/GenBank/DDBJ databases">
        <title>The Complete Genome of Pseudomonas fragi A13BB.</title>
        <authorList>
            <person name="Awolope O.K."/>
            <person name="O'Driscoll N.H."/>
            <person name="Di Salvo A."/>
            <person name="Lamb A.J."/>
        </authorList>
    </citation>
    <scope>NUCLEOTIDE SEQUENCE [LARGE SCALE GENOMIC DNA]</scope>
    <source>
        <strain evidence="9 10">A13BB</strain>
    </source>
</reference>
<feature type="transmembrane region" description="Helical" evidence="7">
    <location>
        <begin position="31"/>
        <end position="48"/>
    </location>
</feature>
<keyword evidence="4" id="KW-0058">Aromatic hydrocarbons catabolism</keyword>
<evidence type="ECO:0000256" key="7">
    <source>
        <dbReference type="SAM" id="Phobius"/>
    </source>
</evidence>
<evidence type="ECO:0000313" key="10">
    <source>
        <dbReference type="Proteomes" id="UP000594467"/>
    </source>
</evidence>
<dbReference type="Pfam" id="PF07690">
    <property type="entry name" value="MFS_1"/>
    <property type="match status" value="1"/>
</dbReference>
<dbReference type="PANTHER" id="PTHR43791">
    <property type="entry name" value="PERMEASE-RELATED"/>
    <property type="match status" value="1"/>
</dbReference>
<proteinExistence type="predicted"/>
<feature type="domain" description="Major facilitator superfamily (MFS) profile" evidence="8">
    <location>
        <begin position="35"/>
        <end position="447"/>
    </location>
</feature>
<dbReference type="GO" id="GO:0022857">
    <property type="term" value="F:transmembrane transporter activity"/>
    <property type="evidence" value="ECO:0007669"/>
    <property type="project" value="InterPro"/>
</dbReference>
<feature type="transmembrane region" description="Helical" evidence="7">
    <location>
        <begin position="68"/>
        <end position="85"/>
    </location>
</feature>
<feature type="transmembrane region" description="Helical" evidence="7">
    <location>
        <begin position="97"/>
        <end position="119"/>
    </location>
</feature>
<evidence type="ECO:0000256" key="1">
    <source>
        <dbReference type="ARBA" id="ARBA00004141"/>
    </source>
</evidence>
<feature type="transmembrane region" description="Helical" evidence="7">
    <location>
        <begin position="266"/>
        <end position="287"/>
    </location>
</feature>
<dbReference type="PROSITE" id="PS50850">
    <property type="entry name" value="MFS"/>
    <property type="match status" value="1"/>
</dbReference>
<evidence type="ECO:0000256" key="2">
    <source>
        <dbReference type="ARBA" id="ARBA00022448"/>
    </source>
</evidence>
<evidence type="ECO:0000313" key="9">
    <source>
        <dbReference type="EMBL" id="QPL32932.1"/>
    </source>
</evidence>
<feature type="transmembrane region" description="Helical" evidence="7">
    <location>
        <begin position="391"/>
        <end position="413"/>
    </location>
</feature>
<evidence type="ECO:0000256" key="5">
    <source>
        <dbReference type="ARBA" id="ARBA00022989"/>
    </source>
</evidence>